<feature type="region of interest" description="Disordered" evidence="1">
    <location>
        <begin position="1"/>
        <end position="27"/>
    </location>
</feature>
<dbReference type="Proteomes" id="UP000050346">
    <property type="component" value="Unassembled WGS sequence"/>
</dbReference>
<protein>
    <submittedName>
        <fullName evidence="2">ORF2-like protein</fullName>
    </submittedName>
</protein>
<accession>A0A0N8RCH9</accession>
<dbReference type="PATRIC" id="fig|235272.12.peg.3545"/>
<name>A0A0N8RCH9_PSEA0</name>
<dbReference type="EMBL" id="LJQG01000264">
    <property type="protein sequence ID" value="KPX14839.1"/>
    <property type="molecule type" value="Genomic_DNA"/>
</dbReference>
<proteinExistence type="predicted"/>
<dbReference type="SUPFAM" id="SSF56399">
    <property type="entry name" value="ADP-ribosylation"/>
    <property type="match status" value="1"/>
</dbReference>
<dbReference type="AlphaFoldDB" id="A0A0N8RCH9"/>
<comment type="caution">
    <text evidence="2">The sequence shown here is derived from an EMBL/GenBank/DDBJ whole genome shotgun (WGS) entry which is preliminary data.</text>
</comment>
<organism evidence="2 3">
    <name type="scientific">Pseudomonas amygdali pv. dendropanacis</name>
    <dbReference type="NCBI Taxonomy" id="235272"/>
    <lineage>
        <taxon>Bacteria</taxon>
        <taxon>Pseudomonadati</taxon>
        <taxon>Pseudomonadota</taxon>
        <taxon>Gammaproteobacteria</taxon>
        <taxon>Pseudomonadales</taxon>
        <taxon>Pseudomonadaceae</taxon>
        <taxon>Pseudomonas</taxon>
        <taxon>Pseudomonas amygdali</taxon>
    </lineage>
</organism>
<dbReference type="RefSeq" id="WP_044325057.1">
    <property type="nucleotide sequence ID" value="NZ_JYHG01000167.1"/>
</dbReference>
<feature type="compositionally biased region" description="Low complexity" evidence="1">
    <location>
        <begin position="13"/>
        <end position="27"/>
    </location>
</feature>
<dbReference type="InterPro" id="IPR015226">
    <property type="entry name" value="T3_effector_HopF2"/>
</dbReference>
<reference evidence="2 3" key="1">
    <citation type="submission" date="2015-09" db="EMBL/GenBank/DDBJ databases">
        <title>Genome announcement of multiple Pseudomonas syringae strains.</title>
        <authorList>
            <person name="Thakur S."/>
            <person name="Wang P.W."/>
            <person name="Gong Y."/>
            <person name="Weir B.S."/>
            <person name="Guttman D.S."/>
        </authorList>
    </citation>
    <scope>NUCLEOTIDE SEQUENCE [LARGE SCALE GENOMIC DNA]</scope>
    <source>
        <strain evidence="2 3">ICMP9150</strain>
    </source>
</reference>
<dbReference type="Pfam" id="PF09143">
    <property type="entry name" value="AvrPphF-ORF-2"/>
    <property type="match status" value="1"/>
</dbReference>
<evidence type="ECO:0000256" key="1">
    <source>
        <dbReference type="SAM" id="MobiDB-lite"/>
    </source>
</evidence>
<evidence type="ECO:0000313" key="3">
    <source>
        <dbReference type="Proteomes" id="UP000050346"/>
    </source>
</evidence>
<sequence length="204" mass="21931">MGNICSSGGVSRTYSPPTSPVYGSGVSSPSRFVGQYTLTSIHQLSSEERENFLDAHDPMRVYDLNSETSVYRTTPREYVRNGYATGNPNSGATIALHEELQESPYAQHIGARPDQADAYRPRTAHASSLNTPSLNVMAGQGALSALRSYARSDHVTTEMRLGDFLDQGGKVYSDTSAMSAGGDSVEALIVTLPKGRKVPVNILD</sequence>
<feature type="compositionally biased region" description="Polar residues" evidence="1">
    <location>
        <begin position="1"/>
        <end position="12"/>
    </location>
</feature>
<gene>
    <name evidence="2" type="ORF">ALO71_02623</name>
</gene>
<evidence type="ECO:0000313" key="2">
    <source>
        <dbReference type="EMBL" id="KPX14839.1"/>
    </source>
</evidence>